<keyword evidence="1" id="KW-0175">Coiled coil</keyword>
<dbReference type="AlphaFoldDB" id="E4XCE7"/>
<feature type="region of interest" description="Disordered" evidence="2">
    <location>
        <begin position="1"/>
        <end position="75"/>
    </location>
</feature>
<dbReference type="EMBL" id="FN653035">
    <property type="protein sequence ID" value="CBY09272.1"/>
    <property type="molecule type" value="Genomic_DNA"/>
</dbReference>
<gene>
    <name evidence="3" type="ORF">GSOID_T00007808001</name>
</gene>
<feature type="coiled-coil region" evidence="1">
    <location>
        <begin position="78"/>
        <end position="121"/>
    </location>
</feature>
<accession>E4XCE7</accession>
<sequence>MIPPPRPLPPQVQTSQSGIDVAPLEDNDIEMRSASGGSDSNSSEITKLASSFKKSCSTNSYAPTSSSHSSVDSEDIRIHQIQMKEERKLEKLKEAELQDRIKDAENCLNELAENYSLEENEVFWDAISKFAEKKLKKKHKPRFILTESFVEFWHAPYTNDKKRKIDALAAILPLELCMDISKEEMRGILNEFEEISRPYRSIDNPRYLTSKHIEEALAVRLTLENGEMERRVKLLPKVRKLSMADIGEIMEFLELNSDPLPEMRNFSKKTSTIKSQTMVELVNKAQFRNLFHVRLAESDREMYYSAPRRLAQLKFGALIEEFNAARDAEKIKISEHLFRKLIPEFIEEPSKIDAFVCICGVCFNLRSLGDKICSCLYVGKFTETKMSYEALFDEIFKCRGCENVEWNLGSNGKVVPLLCSKLKCACNPDMARLTPLQLMFRRWPGLENYVNNDENNELKLRVTLFTENGEGTERATVAVPDLFEKFSTEFIKSIEHYQSNKLTSTLTSRLRNQLVDTTDELVFEVDFSDDYVSRPGTGAMSTQSGYLSKKTKFILHVLVCWGYKTVNGKKEKKRFESVLVMKKETSGGVVYDKSPELVKKHILKSLKFIEEENVFDRPNKILIMADNASEYKSQFVICDLVDDAWGDIPIIKIQKEPRHGKSYVDACGGFAKGEMKKLEREGQTIENLGLANYVEKINAAKQSEDGCVSKFFFEEKLAENSGILLHNWDLGLAQTRTIKWKGIEEKFGTKKVRMVKVFKTNAKKTYSDQQYTKCIFVLALNLCPALCRTCLFDPYKYCEKVIAFTVEADYDDFHPLMSRDKPKSLRKRKL</sequence>
<organism evidence="3">
    <name type="scientific">Oikopleura dioica</name>
    <name type="common">Tunicate</name>
    <dbReference type="NCBI Taxonomy" id="34765"/>
    <lineage>
        <taxon>Eukaryota</taxon>
        <taxon>Metazoa</taxon>
        <taxon>Chordata</taxon>
        <taxon>Tunicata</taxon>
        <taxon>Appendicularia</taxon>
        <taxon>Copelata</taxon>
        <taxon>Oikopleuridae</taxon>
        <taxon>Oikopleura</taxon>
    </lineage>
</organism>
<reference evidence="3" key="1">
    <citation type="journal article" date="2010" name="Science">
        <title>Plasticity of animal genome architecture unmasked by rapid evolution of a pelagic tunicate.</title>
        <authorList>
            <person name="Denoeud F."/>
            <person name="Henriet S."/>
            <person name="Mungpakdee S."/>
            <person name="Aury J.M."/>
            <person name="Da Silva C."/>
            <person name="Brinkmann H."/>
            <person name="Mikhaleva J."/>
            <person name="Olsen L.C."/>
            <person name="Jubin C."/>
            <person name="Canestro C."/>
            <person name="Bouquet J.M."/>
            <person name="Danks G."/>
            <person name="Poulain J."/>
            <person name="Campsteijn C."/>
            <person name="Adamski M."/>
            <person name="Cross I."/>
            <person name="Yadetie F."/>
            <person name="Muffato M."/>
            <person name="Louis A."/>
            <person name="Butcher S."/>
            <person name="Tsagkogeorga G."/>
            <person name="Konrad A."/>
            <person name="Singh S."/>
            <person name="Jensen M.F."/>
            <person name="Cong E.H."/>
            <person name="Eikeseth-Otteraa H."/>
            <person name="Noel B."/>
            <person name="Anthouard V."/>
            <person name="Porcel B.M."/>
            <person name="Kachouri-Lafond R."/>
            <person name="Nishino A."/>
            <person name="Ugolini M."/>
            <person name="Chourrout P."/>
            <person name="Nishida H."/>
            <person name="Aasland R."/>
            <person name="Huzurbazar S."/>
            <person name="Westhof E."/>
            <person name="Delsuc F."/>
            <person name="Lehrach H."/>
            <person name="Reinhardt R."/>
            <person name="Weissenbach J."/>
            <person name="Roy S.W."/>
            <person name="Artiguenave F."/>
            <person name="Postlethwait J.H."/>
            <person name="Manak J.R."/>
            <person name="Thompson E.M."/>
            <person name="Jaillon O."/>
            <person name="Du Pasquier L."/>
            <person name="Boudinot P."/>
            <person name="Liberles D.A."/>
            <person name="Volff J.N."/>
            <person name="Philippe H."/>
            <person name="Lenhard B."/>
            <person name="Roest Crollius H."/>
            <person name="Wincker P."/>
            <person name="Chourrout D."/>
        </authorList>
    </citation>
    <scope>NUCLEOTIDE SEQUENCE [LARGE SCALE GENOMIC DNA]</scope>
</reference>
<dbReference type="InParanoid" id="E4XCE7"/>
<protein>
    <submittedName>
        <fullName evidence="3">Uncharacterized protein</fullName>
    </submittedName>
</protein>
<keyword evidence="4" id="KW-1185">Reference proteome</keyword>
<feature type="compositionally biased region" description="Polar residues" evidence="2">
    <location>
        <begin position="44"/>
        <end position="64"/>
    </location>
</feature>
<evidence type="ECO:0000313" key="3">
    <source>
        <dbReference type="EMBL" id="CBY09272.1"/>
    </source>
</evidence>
<name>E4XCE7_OIKDI</name>
<evidence type="ECO:0000256" key="2">
    <source>
        <dbReference type="SAM" id="MobiDB-lite"/>
    </source>
</evidence>
<feature type="compositionally biased region" description="Low complexity" evidence="2">
    <location>
        <begin position="33"/>
        <end position="43"/>
    </location>
</feature>
<dbReference type="OrthoDB" id="10660948at2759"/>
<feature type="compositionally biased region" description="Pro residues" evidence="2">
    <location>
        <begin position="1"/>
        <end position="10"/>
    </location>
</feature>
<evidence type="ECO:0000256" key="1">
    <source>
        <dbReference type="SAM" id="Coils"/>
    </source>
</evidence>
<evidence type="ECO:0000313" key="4">
    <source>
        <dbReference type="Proteomes" id="UP000001307"/>
    </source>
</evidence>
<dbReference type="Proteomes" id="UP000001307">
    <property type="component" value="Unassembled WGS sequence"/>
</dbReference>
<proteinExistence type="predicted"/>